<proteinExistence type="predicted"/>
<accession>A0A1I3QCJ3</accession>
<sequence length="388" mass="44522">MSANARERPIEAEFKEFVDGNLPKQDESPHYWWTGLVTDERTLNHLHQCALHFEPYGDYDSFGETPYCHWVVQKHATKSSTESILRGNMTHLSYQSGIVGYETDASGFKALMKLVKAVESQPVFLAYVFGAMGHGKTDFSALMLEVFQFIYRDQDIITAANMKSDDIDMEIKRYSRLVELLEDRRDRMQAGEDLPPFVMIIDEAAQIFTGVGADQHRAKQLAKVLKLARKSNAHMFLIGQDGKDIDKALRALCTVFVHKSALTQAKIFKTLKDREGGDLMERLDGVPPTDIHFETYDEGKFIFDDEDKEEDDFATKEEFEDFKQEKEDEKLAAVYAFTDRSMSDIVAFSDYDSKSTVREKIKQHKDELLEEDADLIDDKKLQTLQNME</sequence>
<dbReference type="Proteomes" id="UP000182829">
    <property type="component" value="Unassembled WGS sequence"/>
</dbReference>
<dbReference type="OrthoDB" id="321312at2157"/>
<feature type="domain" description="Zona occludens toxin N-terminal" evidence="1">
    <location>
        <begin position="128"/>
        <end position="263"/>
    </location>
</feature>
<dbReference type="OMA" id="DEADWSW"/>
<dbReference type="EMBL" id="FORO01000021">
    <property type="protein sequence ID" value="SFJ31077.1"/>
    <property type="molecule type" value="Genomic_DNA"/>
</dbReference>
<dbReference type="RefSeq" id="WP_005576573.1">
    <property type="nucleotide sequence ID" value="NZ_FORO01000021.1"/>
</dbReference>
<dbReference type="SUPFAM" id="SSF52540">
    <property type="entry name" value="P-loop containing nucleoside triphosphate hydrolases"/>
    <property type="match status" value="1"/>
</dbReference>
<dbReference type="Pfam" id="PF05707">
    <property type="entry name" value="Zot"/>
    <property type="match status" value="1"/>
</dbReference>
<evidence type="ECO:0000313" key="3">
    <source>
        <dbReference type="Proteomes" id="UP000182829"/>
    </source>
</evidence>
<dbReference type="GeneID" id="14209631"/>
<evidence type="ECO:0000313" key="2">
    <source>
        <dbReference type="EMBL" id="SFJ31077.1"/>
    </source>
</evidence>
<organism evidence="2 3">
    <name type="scientific">Natronobacterium gregoryi</name>
    <dbReference type="NCBI Taxonomy" id="44930"/>
    <lineage>
        <taxon>Archaea</taxon>
        <taxon>Methanobacteriati</taxon>
        <taxon>Methanobacteriota</taxon>
        <taxon>Stenosarchaea group</taxon>
        <taxon>Halobacteria</taxon>
        <taxon>Halobacteriales</taxon>
        <taxon>Natrialbaceae</taxon>
        <taxon>Natronobacterium</taxon>
    </lineage>
</organism>
<reference evidence="2 3" key="1">
    <citation type="submission" date="2016-10" db="EMBL/GenBank/DDBJ databases">
        <authorList>
            <person name="de Groot N.N."/>
        </authorList>
    </citation>
    <scope>NUCLEOTIDE SEQUENCE [LARGE SCALE GENOMIC DNA]</scope>
    <source>
        <strain evidence="2 3">SP2</strain>
    </source>
</reference>
<dbReference type="InterPro" id="IPR027417">
    <property type="entry name" value="P-loop_NTPase"/>
</dbReference>
<name>A0A1I3QCJ3_9EURY</name>
<dbReference type="AlphaFoldDB" id="A0A1I3QCJ3"/>
<dbReference type="InterPro" id="IPR008900">
    <property type="entry name" value="Zot_N"/>
</dbReference>
<evidence type="ECO:0000259" key="1">
    <source>
        <dbReference type="Pfam" id="PF05707"/>
    </source>
</evidence>
<gene>
    <name evidence="2" type="ORF">SAMN05443661_12159</name>
</gene>
<dbReference type="Gene3D" id="3.40.50.300">
    <property type="entry name" value="P-loop containing nucleotide triphosphate hydrolases"/>
    <property type="match status" value="1"/>
</dbReference>
<protein>
    <submittedName>
        <fullName evidence="2">Zonular occludens toxin (Zot)</fullName>
    </submittedName>
</protein>